<proteinExistence type="predicted"/>
<keyword evidence="3" id="KW-1185">Reference proteome</keyword>
<accession>A0AAE0ZBC3</accession>
<dbReference type="Proteomes" id="UP001283361">
    <property type="component" value="Unassembled WGS sequence"/>
</dbReference>
<protein>
    <submittedName>
        <fullName evidence="2">Uncharacterized protein</fullName>
    </submittedName>
</protein>
<feature type="compositionally biased region" description="Basic and acidic residues" evidence="1">
    <location>
        <begin position="1"/>
        <end position="19"/>
    </location>
</feature>
<sequence>MKLERGDNVYSDNRCDKAGNNEAEDGDDKIGNSIVLCGDEGDDDNDKAGKDIVAYGAEGVADDTSRRRRM</sequence>
<dbReference type="AlphaFoldDB" id="A0AAE0ZBC3"/>
<evidence type="ECO:0000313" key="2">
    <source>
        <dbReference type="EMBL" id="KAK3765786.1"/>
    </source>
</evidence>
<evidence type="ECO:0000313" key="3">
    <source>
        <dbReference type="Proteomes" id="UP001283361"/>
    </source>
</evidence>
<name>A0AAE0ZBC3_9GAST</name>
<dbReference type="EMBL" id="JAWDGP010004277">
    <property type="protein sequence ID" value="KAK3765786.1"/>
    <property type="molecule type" value="Genomic_DNA"/>
</dbReference>
<reference evidence="2" key="1">
    <citation type="journal article" date="2023" name="G3 (Bethesda)">
        <title>A reference genome for the long-term kleptoplast-retaining sea slug Elysia crispata morphotype clarki.</title>
        <authorList>
            <person name="Eastman K.E."/>
            <person name="Pendleton A.L."/>
            <person name="Shaikh M.A."/>
            <person name="Suttiyut T."/>
            <person name="Ogas R."/>
            <person name="Tomko P."/>
            <person name="Gavelis G."/>
            <person name="Widhalm J.R."/>
            <person name="Wisecaver J.H."/>
        </authorList>
    </citation>
    <scope>NUCLEOTIDE SEQUENCE</scope>
    <source>
        <strain evidence="2">ECLA1</strain>
    </source>
</reference>
<organism evidence="2 3">
    <name type="scientific">Elysia crispata</name>
    <name type="common">lettuce slug</name>
    <dbReference type="NCBI Taxonomy" id="231223"/>
    <lineage>
        <taxon>Eukaryota</taxon>
        <taxon>Metazoa</taxon>
        <taxon>Spiralia</taxon>
        <taxon>Lophotrochozoa</taxon>
        <taxon>Mollusca</taxon>
        <taxon>Gastropoda</taxon>
        <taxon>Heterobranchia</taxon>
        <taxon>Euthyneura</taxon>
        <taxon>Panpulmonata</taxon>
        <taxon>Sacoglossa</taxon>
        <taxon>Placobranchoidea</taxon>
        <taxon>Plakobranchidae</taxon>
        <taxon>Elysia</taxon>
    </lineage>
</organism>
<gene>
    <name evidence="2" type="ORF">RRG08_026257</name>
</gene>
<comment type="caution">
    <text evidence="2">The sequence shown here is derived from an EMBL/GenBank/DDBJ whole genome shotgun (WGS) entry which is preliminary data.</text>
</comment>
<evidence type="ECO:0000256" key="1">
    <source>
        <dbReference type="SAM" id="MobiDB-lite"/>
    </source>
</evidence>
<feature type="region of interest" description="Disordered" evidence="1">
    <location>
        <begin position="1"/>
        <end position="32"/>
    </location>
</feature>